<dbReference type="HOGENOM" id="CLU_1546229_0_0_10"/>
<evidence type="ECO:0000313" key="2">
    <source>
        <dbReference type="Proteomes" id="UP000010408"/>
    </source>
</evidence>
<gene>
    <name evidence="1" type="ORF">HMPREF9134_00514</name>
</gene>
<proteinExistence type="predicted"/>
<dbReference type="RefSeq" id="WP_005468701.1">
    <property type="nucleotide sequence ID" value="NZ_KB291043.1"/>
</dbReference>
<dbReference type="Proteomes" id="UP000010408">
    <property type="component" value="Unassembled WGS sequence"/>
</dbReference>
<protein>
    <submittedName>
        <fullName evidence="1">Uncharacterized protein</fullName>
    </submittedName>
</protein>
<accession>L1NFI0</accession>
<dbReference type="PATRIC" id="fig|1127696.3.peg.452"/>
<organism evidence="1 2">
    <name type="scientific">Porphyromonas catoniae F0037</name>
    <dbReference type="NCBI Taxonomy" id="1127696"/>
    <lineage>
        <taxon>Bacteria</taxon>
        <taxon>Pseudomonadati</taxon>
        <taxon>Bacteroidota</taxon>
        <taxon>Bacteroidia</taxon>
        <taxon>Bacteroidales</taxon>
        <taxon>Porphyromonadaceae</taxon>
        <taxon>Porphyromonas</taxon>
    </lineage>
</organism>
<dbReference type="AlphaFoldDB" id="L1NFI0"/>
<reference evidence="1 2" key="1">
    <citation type="submission" date="2012-05" db="EMBL/GenBank/DDBJ databases">
        <authorList>
            <person name="Weinstock G."/>
            <person name="Sodergren E."/>
            <person name="Lobos E.A."/>
            <person name="Fulton L."/>
            <person name="Fulton R."/>
            <person name="Courtney L."/>
            <person name="Fronick C."/>
            <person name="O'Laughlin M."/>
            <person name="Godfrey J."/>
            <person name="Wilson R.M."/>
            <person name="Miner T."/>
            <person name="Farmer C."/>
            <person name="Delehaunty K."/>
            <person name="Cordes M."/>
            <person name="Minx P."/>
            <person name="Tomlinson C."/>
            <person name="Chen J."/>
            <person name="Wollam A."/>
            <person name="Pepin K.H."/>
            <person name="Bhonagiri V."/>
            <person name="Zhang X."/>
            <person name="Suruliraj S."/>
            <person name="Warren W."/>
            <person name="Mitreva M."/>
            <person name="Mardis E.R."/>
            <person name="Wilson R.K."/>
        </authorList>
    </citation>
    <scope>NUCLEOTIDE SEQUENCE [LARGE SCALE GENOMIC DNA]</scope>
    <source>
        <strain evidence="1 2">F0037</strain>
    </source>
</reference>
<sequence length="173" mass="19582">MKTRMQSVMIAGESYNVESYSDEGKIYVEAGDLLDVVTVDNAEEVMSDLTEIAEGIAFANARDMIEGTSMPYGNAEVMMSFKDIEGEGVYLYAECELYADSSNLGKRYTDVAVCLPEYPYCEDDERYSPEFAMPYEAIREELMSLQKHERVSSDEMDEIIEANQAWCQANIEE</sequence>
<comment type="caution">
    <text evidence="1">The sequence shown here is derived from an EMBL/GenBank/DDBJ whole genome shotgun (WGS) entry which is preliminary data.</text>
</comment>
<dbReference type="STRING" id="1127696.HMPREF9134_00514"/>
<evidence type="ECO:0000313" key="1">
    <source>
        <dbReference type="EMBL" id="EKY02128.1"/>
    </source>
</evidence>
<name>L1NFI0_9PORP</name>
<dbReference type="EMBL" id="AMEQ01000018">
    <property type="protein sequence ID" value="EKY02128.1"/>
    <property type="molecule type" value="Genomic_DNA"/>
</dbReference>